<dbReference type="GO" id="GO:0009922">
    <property type="term" value="F:fatty acid elongase activity"/>
    <property type="evidence" value="ECO:0007669"/>
    <property type="project" value="InterPro"/>
</dbReference>
<dbReference type="GO" id="GO:0034626">
    <property type="term" value="P:fatty acid elongation, polyunsaturated fatty acid"/>
    <property type="evidence" value="ECO:0007669"/>
    <property type="project" value="TreeGrafter"/>
</dbReference>
<comment type="similarity">
    <text evidence="10">Belongs to the ELO family.</text>
</comment>
<comment type="caution">
    <text evidence="10">Lacks conserved residue(s) required for the propagation of feature annotation.</text>
</comment>
<feature type="transmembrane region" description="Helical" evidence="10">
    <location>
        <begin position="58"/>
        <end position="74"/>
    </location>
</feature>
<evidence type="ECO:0000256" key="5">
    <source>
        <dbReference type="ARBA" id="ARBA00022832"/>
    </source>
</evidence>
<comment type="subcellular location">
    <subcellularLocation>
        <location evidence="1">Membrane</location>
        <topology evidence="1">Multi-pass membrane protein</topology>
    </subcellularLocation>
</comment>
<keyword evidence="6 10" id="KW-1133">Transmembrane helix</keyword>
<keyword evidence="2 10" id="KW-0444">Lipid biosynthesis</keyword>
<evidence type="ECO:0000256" key="2">
    <source>
        <dbReference type="ARBA" id="ARBA00022516"/>
    </source>
</evidence>
<dbReference type="EC" id="2.3.1.-" evidence="10"/>
<dbReference type="PANTHER" id="PTHR11157">
    <property type="entry name" value="FATTY ACID ACYL TRANSFERASE-RELATED"/>
    <property type="match status" value="1"/>
</dbReference>
<keyword evidence="4 10" id="KW-0812">Transmembrane</keyword>
<evidence type="ECO:0000256" key="1">
    <source>
        <dbReference type="ARBA" id="ARBA00004141"/>
    </source>
</evidence>
<dbReference type="OrthoDB" id="10259681at2759"/>
<evidence type="ECO:0000256" key="8">
    <source>
        <dbReference type="ARBA" id="ARBA00023136"/>
    </source>
</evidence>
<feature type="transmembrane region" description="Helical" evidence="10">
    <location>
        <begin position="348"/>
        <end position="368"/>
    </location>
</feature>
<dbReference type="InterPro" id="IPR002076">
    <property type="entry name" value="ELO_fam"/>
</dbReference>
<organism evidence="11 12">
    <name type="scientific">Penicillium olsonii</name>
    <dbReference type="NCBI Taxonomy" id="99116"/>
    <lineage>
        <taxon>Eukaryota</taxon>
        <taxon>Fungi</taxon>
        <taxon>Dikarya</taxon>
        <taxon>Ascomycota</taxon>
        <taxon>Pezizomycotina</taxon>
        <taxon>Eurotiomycetes</taxon>
        <taxon>Eurotiomycetidae</taxon>
        <taxon>Eurotiales</taxon>
        <taxon>Aspergillaceae</taxon>
        <taxon>Penicillium</taxon>
    </lineage>
</organism>
<dbReference type="GO" id="GO:0019367">
    <property type="term" value="P:fatty acid elongation, saturated fatty acid"/>
    <property type="evidence" value="ECO:0007669"/>
    <property type="project" value="TreeGrafter"/>
</dbReference>
<evidence type="ECO:0000256" key="3">
    <source>
        <dbReference type="ARBA" id="ARBA00022679"/>
    </source>
</evidence>
<keyword evidence="8 10" id="KW-0472">Membrane</keyword>
<gene>
    <name evidence="11" type="ORF">POLS_LOCUS3268</name>
</gene>
<dbReference type="Pfam" id="PF01151">
    <property type="entry name" value="ELO"/>
    <property type="match status" value="1"/>
</dbReference>
<evidence type="ECO:0000256" key="4">
    <source>
        <dbReference type="ARBA" id="ARBA00022692"/>
    </source>
</evidence>
<dbReference type="EMBL" id="CAJVOS010000016">
    <property type="protein sequence ID" value="CAG8051181.1"/>
    <property type="molecule type" value="Genomic_DNA"/>
</dbReference>
<evidence type="ECO:0000256" key="10">
    <source>
        <dbReference type="RuleBase" id="RU361115"/>
    </source>
</evidence>
<accession>A0A9W4HLB0</accession>
<evidence type="ECO:0000256" key="9">
    <source>
        <dbReference type="ARBA" id="ARBA00023160"/>
    </source>
</evidence>
<comment type="caution">
    <text evidence="11">The sequence shown here is derived from an EMBL/GenBank/DDBJ whole genome shotgun (WGS) entry which is preliminary data.</text>
</comment>
<reference evidence="11" key="1">
    <citation type="submission" date="2021-07" db="EMBL/GenBank/DDBJ databases">
        <authorList>
            <person name="Branca A.L. A."/>
        </authorList>
    </citation>
    <scope>NUCLEOTIDE SEQUENCE</scope>
</reference>
<proteinExistence type="inferred from homology"/>
<dbReference type="Proteomes" id="UP001153618">
    <property type="component" value="Unassembled WGS sequence"/>
</dbReference>
<dbReference type="GO" id="GO:0034625">
    <property type="term" value="P:fatty acid elongation, monounsaturated fatty acid"/>
    <property type="evidence" value="ECO:0007669"/>
    <property type="project" value="TreeGrafter"/>
</dbReference>
<feature type="transmembrane region" description="Helical" evidence="10">
    <location>
        <begin position="95"/>
        <end position="120"/>
    </location>
</feature>
<keyword evidence="12" id="KW-1185">Reference proteome</keyword>
<name>A0A9W4HLB0_PENOL</name>
<evidence type="ECO:0000313" key="12">
    <source>
        <dbReference type="Proteomes" id="UP001153618"/>
    </source>
</evidence>
<dbReference type="GO" id="GO:0005789">
    <property type="term" value="C:endoplasmic reticulum membrane"/>
    <property type="evidence" value="ECO:0007669"/>
    <property type="project" value="TreeGrafter"/>
</dbReference>
<evidence type="ECO:0000256" key="6">
    <source>
        <dbReference type="ARBA" id="ARBA00022989"/>
    </source>
</evidence>
<protein>
    <recommendedName>
        <fullName evidence="10">Elongation of fatty acids protein</fullName>
        <ecNumber evidence="10">2.3.1.-</ecNumber>
    </recommendedName>
</protein>
<keyword evidence="7 10" id="KW-0443">Lipid metabolism</keyword>
<keyword evidence="9 10" id="KW-0275">Fatty acid biosynthesis</keyword>
<keyword evidence="3 10" id="KW-0808">Transferase</keyword>
<dbReference type="AlphaFoldDB" id="A0A9W4HLB0"/>
<comment type="catalytic activity">
    <reaction evidence="10">
        <text>an acyl-CoA + malonyl-CoA + H(+) = a 3-oxoacyl-CoA + CO2 + CoA</text>
        <dbReference type="Rhea" id="RHEA:50252"/>
        <dbReference type="ChEBI" id="CHEBI:15378"/>
        <dbReference type="ChEBI" id="CHEBI:16526"/>
        <dbReference type="ChEBI" id="CHEBI:57287"/>
        <dbReference type="ChEBI" id="CHEBI:57384"/>
        <dbReference type="ChEBI" id="CHEBI:58342"/>
        <dbReference type="ChEBI" id="CHEBI:90726"/>
    </reaction>
    <physiologicalReaction direction="left-to-right" evidence="10">
        <dbReference type="Rhea" id="RHEA:50253"/>
    </physiologicalReaction>
</comment>
<sequence>MTFQSFSVGYRLPPRELFDWSLTNATQATVPNPEYIARWIRLFEIDPALFHWFLEPKVPITIAAVYVVSVLYLNRFNEGRQNRPWNIAKTSTFKTLVLCHNIFLALFSGLIFYATCHILWNCWPRKTEPNILAHVADSLCRISGPVRPALTQESWTSEDQSLHIPLQRVWDNGYAYFCWLFYISKFYETVDTMIILAKGKKSSVLQTYHHAGVMLCMWSGARYMASPAIVGVVLNSGIHTCMYSYYALTSLKIPLPGALKQTLTSLQIAQFLVGGAMGLGYLFVEYDAPVYRSANNTTASASAFKDSMGKFDYHLSTTGNFKDQIASDLQRETEVQRVPCLQDSGQSFPVFITVLYLLPLIYLFVSFFRRSYLKRVKLSPK</sequence>
<keyword evidence="5 10" id="KW-0276">Fatty acid metabolism</keyword>
<dbReference type="GO" id="GO:0042761">
    <property type="term" value="P:very long-chain fatty acid biosynthetic process"/>
    <property type="evidence" value="ECO:0007669"/>
    <property type="project" value="TreeGrafter"/>
</dbReference>
<dbReference type="GO" id="GO:0030148">
    <property type="term" value="P:sphingolipid biosynthetic process"/>
    <property type="evidence" value="ECO:0007669"/>
    <property type="project" value="TreeGrafter"/>
</dbReference>
<evidence type="ECO:0000313" key="11">
    <source>
        <dbReference type="EMBL" id="CAG8051181.1"/>
    </source>
</evidence>
<dbReference type="PANTHER" id="PTHR11157:SF169">
    <property type="entry name" value="ELONGATION OF FATTY ACIDS PROTEIN"/>
    <property type="match status" value="1"/>
</dbReference>
<evidence type="ECO:0000256" key="7">
    <source>
        <dbReference type="ARBA" id="ARBA00023098"/>
    </source>
</evidence>